<feature type="region of interest" description="Disordered" evidence="1">
    <location>
        <begin position="1"/>
        <end position="234"/>
    </location>
</feature>
<dbReference type="Proteomes" id="UP000626109">
    <property type="component" value="Unassembled WGS sequence"/>
</dbReference>
<feature type="compositionally biased region" description="Low complexity" evidence="1">
    <location>
        <begin position="218"/>
        <end position="234"/>
    </location>
</feature>
<dbReference type="InterPro" id="IPR011604">
    <property type="entry name" value="PDDEXK-like_dom_sf"/>
</dbReference>
<feature type="region of interest" description="Disordered" evidence="1">
    <location>
        <begin position="269"/>
        <end position="297"/>
    </location>
</feature>
<evidence type="ECO:0000313" key="3">
    <source>
        <dbReference type="Proteomes" id="UP000626109"/>
    </source>
</evidence>
<accession>A0A813KRY8</accession>
<reference evidence="2" key="1">
    <citation type="submission" date="2021-02" db="EMBL/GenBank/DDBJ databases">
        <authorList>
            <person name="Dougan E. K."/>
            <person name="Rhodes N."/>
            <person name="Thang M."/>
            <person name="Chan C."/>
        </authorList>
    </citation>
    <scope>NUCLEOTIDE SEQUENCE</scope>
</reference>
<dbReference type="EMBL" id="CAJNNW010032168">
    <property type="protein sequence ID" value="CAE8711497.1"/>
    <property type="molecule type" value="Genomic_DNA"/>
</dbReference>
<sequence>ALPAQPVDGDEIRVGGDSQAAAERPAESPSSQALPAQPVDGDEIRVGGDSQAAADRPAESPSSQALPAQPVDGDEIRVGGDSQAAAERPAESPSSQALPAQPVDGDEIRVGGDGQAAAERITTPTTTLPLQALPAKTVATGDEEVRIVSDDTHSSGDPASDRSSGDVVPEAERRSPSSEAEPKQESGAPAEKAKSAGDMSGMTAGYAGAEEMPTKGPSAIASSSGSALPVAAAAASQTVVVQPAAVTAAPALPGAVGAIHVEGAALSQGVASSGSTEASTTASIAAASTNPPVAPVSKAEAPLPALEVGQISSEASPAAGQMSSEVVPASEVQETPPLPEEAPSITVEGGDEAVLSSAEAEPEVPQEGGDAEGKEADSEGENNGRASLRGSIQNMLSGAEALLLIVAGFEDFWATTQLDFSAFKSSSSLGRAKESVYPEDHKYKEGKDRKTKRSDRQEERVLLNDYESRTTDQIFFNINTAPGTDTLAIAKAAILEEIQVTPEEITRLHRLCQRLPDGSCNPEWLAARRWRLTASKFSVVRKAGIHPQIAEDMLEDWWYRGEGQMDQKIKRALAFEDKSLEKLKYRLGPAGPTDGLRRVEQIGVLVAKDFPWLAASPDGLVVSEDGRPLRLVEVKSFDMVLHAKSPGWHQVQGAMAIASSAFGVPIHSTSFITPTETYNVRFDAAWWGRYSKKLQAFYFDEFLPRAANKLIDLGSKKNSELPIASSPGISEDSPG</sequence>
<name>A0A813KRY8_POLGL</name>
<dbReference type="InterPro" id="IPR051703">
    <property type="entry name" value="NF-kappa-B_Signaling_Reg"/>
</dbReference>
<feature type="compositionally biased region" description="Low complexity" evidence="1">
    <location>
        <begin position="18"/>
        <end position="33"/>
    </location>
</feature>
<dbReference type="Gene3D" id="3.90.320.10">
    <property type="match status" value="1"/>
</dbReference>
<feature type="compositionally biased region" description="Low complexity" evidence="1">
    <location>
        <begin position="271"/>
        <end position="289"/>
    </location>
</feature>
<feature type="compositionally biased region" description="Basic and acidic residues" evidence="1">
    <location>
        <begin position="143"/>
        <end position="184"/>
    </location>
</feature>
<dbReference type="GO" id="GO:0006281">
    <property type="term" value="P:DNA repair"/>
    <property type="evidence" value="ECO:0007669"/>
    <property type="project" value="UniProtKB-ARBA"/>
</dbReference>
<feature type="non-terminal residue" evidence="2">
    <location>
        <position position="735"/>
    </location>
</feature>
<protein>
    <submittedName>
        <fullName evidence="2">Uncharacterized protein</fullName>
    </submittedName>
</protein>
<feature type="region of interest" description="Disordered" evidence="1">
    <location>
        <begin position="314"/>
        <end position="386"/>
    </location>
</feature>
<organism evidence="2 3">
    <name type="scientific">Polarella glacialis</name>
    <name type="common">Dinoflagellate</name>
    <dbReference type="NCBI Taxonomy" id="89957"/>
    <lineage>
        <taxon>Eukaryota</taxon>
        <taxon>Sar</taxon>
        <taxon>Alveolata</taxon>
        <taxon>Dinophyceae</taxon>
        <taxon>Suessiales</taxon>
        <taxon>Suessiaceae</taxon>
        <taxon>Polarella</taxon>
    </lineage>
</organism>
<evidence type="ECO:0000313" key="2">
    <source>
        <dbReference type="EMBL" id="CAE8711497.1"/>
    </source>
</evidence>
<gene>
    <name evidence="2" type="ORF">PGLA2088_LOCUS36505</name>
</gene>
<feature type="compositionally biased region" description="Low complexity" evidence="1">
    <location>
        <begin position="116"/>
        <end position="137"/>
    </location>
</feature>
<dbReference type="SUPFAM" id="SSF52980">
    <property type="entry name" value="Restriction endonuclease-like"/>
    <property type="match status" value="1"/>
</dbReference>
<proteinExistence type="predicted"/>
<evidence type="ECO:0000256" key="1">
    <source>
        <dbReference type="SAM" id="MobiDB-lite"/>
    </source>
</evidence>
<dbReference type="InterPro" id="IPR011335">
    <property type="entry name" value="Restrct_endonuc-II-like"/>
</dbReference>
<comment type="caution">
    <text evidence="2">The sequence shown here is derived from an EMBL/GenBank/DDBJ whole genome shotgun (WGS) entry which is preliminary data.</text>
</comment>
<dbReference type="PANTHER" id="PTHR46609:SF6">
    <property type="entry name" value="EXONUCLEASE, PHAGE-TYPE_RECB, C-TERMINAL DOMAIN-CONTAINING PROTEIN-RELATED"/>
    <property type="match status" value="1"/>
</dbReference>
<dbReference type="PANTHER" id="PTHR46609">
    <property type="entry name" value="EXONUCLEASE, PHAGE-TYPE/RECB, C-TERMINAL DOMAIN-CONTAINING PROTEIN"/>
    <property type="match status" value="1"/>
</dbReference>
<feature type="region of interest" description="Disordered" evidence="1">
    <location>
        <begin position="434"/>
        <end position="459"/>
    </location>
</feature>
<dbReference type="AlphaFoldDB" id="A0A813KRY8"/>
<feature type="compositionally biased region" description="Low complexity" evidence="1">
    <location>
        <begin position="82"/>
        <end position="97"/>
    </location>
</feature>